<dbReference type="EC" id="2.5.1.145" evidence="7"/>
<feature type="transmembrane region" description="Helical" evidence="7">
    <location>
        <begin position="246"/>
        <end position="270"/>
    </location>
</feature>
<dbReference type="InterPro" id="IPR001640">
    <property type="entry name" value="Lgt"/>
</dbReference>
<evidence type="ECO:0000313" key="9">
    <source>
        <dbReference type="Proteomes" id="UP000248795"/>
    </source>
</evidence>
<sequence length="277" mass="30418">MTLPGLLAVIPFPDVDPVIVQLGPFAVRWYAVAYIVGLVFASWYMKRLVSTPRLWGGRKPSMTVAQVDDFFIWSVLGVVLGGRLGYVLFYKPLFYLAHPLDILKMWDGGMSFHGGFLGVVVACLLYGRAIGCSLDRMLDLGAASVPVGLGLGRLANFVNGELWGRPTDLPWGIVFPHDQLQVPRHPSQLYEAVLEGGVLFLAVRIATHRYGALQHPGRASGIFALVYGLSRILAECFREPDAFLGYFGGFLTMGMILSLPLCAVGVWLLLRSRHEPA</sequence>
<dbReference type="GO" id="GO:0005886">
    <property type="term" value="C:plasma membrane"/>
    <property type="evidence" value="ECO:0007669"/>
    <property type="project" value="UniProtKB-SubCell"/>
</dbReference>
<evidence type="ECO:0000313" key="8">
    <source>
        <dbReference type="EMBL" id="PZF78411.1"/>
    </source>
</evidence>
<feature type="transmembrane region" description="Helical" evidence="7">
    <location>
        <begin position="27"/>
        <end position="49"/>
    </location>
</feature>
<dbReference type="AlphaFoldDB" id="A0A2W2AT82"/>
<dbReference type="PANTHER" id="PTHR30589">
    <property type="entry name" value="PROLIPOPROTEIN DIACYLGLYCERYL TRANSFERASE"/>
    <property type="match status" value="1"/>
</dbReference>
<comment type="pathway">
    <text evidence="7">Protein modification; lipoprotein biosynthesis (diacylglyceryl transfer).</text>
</comment>
<name>A0A2W2AT82_9HYPH</name>
<evidence type="ECO:0000256" key="1">
    <source>
        <dbReference type="ARBA" id="ARBA00007150"/>
    </source>
</evidence>
<evidence type="ECO:0000256" key="5">
    <source>
        <dbReference type="ARBA" id="ARBA00022989"/>
    </source>
</evidence>
<feature type="binding site" evidence="7">
    <location>
        <position position="153"/>
    </location>
    <ligand>
        <name>a 1,2-diacyl-sn-glycero-3-phospho-(1'-sn-glycerol)</name>
        <dbReference type="ChEBI" id="CHEBI:64716"/>
    </ligand>
</feature>
<reference evidence="9" key="1">
    <citation type="submission" date="2018-06" db="EMBL/GenBank/DDBJ databases">
        <title>Aestuariibacter litoralis strain KCTC 52945T.</title>
        <authorList>
            <person name="Li X."/>
            <person name="Salam N."/>
            <person name="Li J.-L."/>
            <person name="Chen Y.-M."/>
            <person name="Yang Z.-W."/>
            <person name="Zhang L.-Y."/>
            <person name="Han M.-X."/>
            <person name="Xiao M."/>
            <person name="Li W.-J."/>
        </authorList>
    </citation>
    <scope>NUCLEOTIDE SEQUENCE [LARGE SCALE GENOMIC DNA]</scope>
    <source>
        <strain evidence="9">KCTC 52945</strain>
    </source>
</reference>
<keyword evidence="2 7" id="KW-1003">Cell membrane</keyword>
<dbReference type="PANTHER" id="PTHR30589:SF0">
    <property type="entry name" value="PHOSPHATIDYLGLYCEROL--PROLIPOPROTEIN DIACYLGLYCERYL TRANSFERASE"/>
    <property type="match status" value="1"/>
</dbReference>
<evidence type="ECO:0000256" key="3">
    <source>
        <dbReference type="ARBA" id="ARBA00022679"/>
    </source>
</evidence>
<feature type="transmembrane region" description="Helical" evidence="7">
    <location>
        <begin position="110"/>
        <end position="127"/>
    </location>
</feature>
<comment type="subcellular location">
    <subcellularLocation>
        <location evidence="7">Cell membrane</location>
        <topology evidence="7">Multi-pass membrane protein</topology>
    </subcellularLocation>
</comment>
<keyword evidence="3 7" id="KW-0808">Transferase</keyword>
<dbReference type="GO" id="GO:0008961">
    <property type="term" value="F:phosphatidylglycerol-prolipoprotein diacylglyceryl transferase activity"/>
    <property type="evidence" value="ECO:0007669"/>
    <property type="project" value="UniProtKB-UniRule"/>
</dbReference>
<comment type="similarity">
    <text evidence="1 7">Belongs to the Lgt family.</text>
</comment>
<accession>A0A2W2AT82</accession>
<comment type="function">
    <text evidence="7">Catalyzes the transfer of the diacylglyceryl group from phosphatidylglycerol to the sulfhydryl group of the N-terminal cysteine of a prolipoprotein, the first step in the formation of mature lipoproteins.</text>
</comment>
<dbReference type="EMBL" id="QKVK01000001">
    <property type="protein sequence ID" value="PZF78411.1"/>
    <property type="molecule type" value="Genomic_DNA"/>
</dbReference>
<dbReference type="UniPathway" id="UPA00664"/>
<dbReference type="GO" id="GO:0042158">
    <property type="term" value="P:lipoprotein biosynthetic process"/>
    <property type="evidence" value="ECO:0007669"/>
    <property type="project" value="UniProtKB-UniRule"/>
</dbReference>
<dbReference type="HAMAP" id="MF_01147">
    <property type="entry name" value="Lgt"/>
    <property type="match status" value="1"/>
</dbReference>
<keyword evidence="9" id="KW-1185">Reference proteome</keyword>
<evidence type="ECO:0000256" key="4">
    <source>
        <dbReference type="ARBA" id="ARBA00022692"/>
    </source>
</evidence>
<keyword evidence="6 7" id="KW-0472">Membrane</keyword>
<dbReference type="Pfam" id="PF01790">
    <property type="entry name" value="LGT"/>
    <property type="match status" value="1"/>
</dbReference>
<dbReference type="NCBIfam" id="TIGR00544">
    <property type="entry name" value="lgt"/>
    <property type="match status" value="1"/>
</dbReference>
<evidence type="ECO:0000256" key="2">
    <source>
        <dbReference type="ARBA" id="ARBA00022475"/>
    </source>
</evidence>
<keyword evidence="4 7" id="KW-0812">Transmembrane</keyword>
<dbReference type="PROSITE" id="PS01311">
    <property type="entry name" value="LGT"/>
    <property type="match status" value="1"/>
</dbReference>
<comment type="caution">
    <text evidence="7">Lacks conserved residue(s) required for the propagation of feature annotation.</text>
</comment>
<organism evidence="8 9">
    <name type="scientific">Aestuariivirga litoralis</name>
    <dbReference type="NCBI Taxonomy" id="2650924"/>
    <lineage>
        <taxon>Bacteria</taxon>
        <taxon>Pseudomonadati</taxon>
        <taxon>Pseudomonadota</taxon>
        <taxon>Alphaproteobacteria</taxon>
        <taxon>Hyphomicrobiales</taxon>
        <taxon>Aestuariivirgaceae</taxon>
        <taxon>Aestuariivirga</taxon>
    </lineage>
</organism>
<keyword evidence="5 7" id="KW-1133">Transmembrane helix</keyword>
<evidence type="ECO:0000256" key="7">
    <source>
        <dbReference type="HAMAP-Rule" id="MF_01147"/>
    </source>
</evidence>
<gene>
    <name evidence="7" type="primary">lgt</name>
    <name evidence="8" type="ORF">DK847_00910</name>
</gene>
<proteinExistence type="inferred from homology"/>
<dbReference type="RefSeq" id="WP_111195738.1">
    <property type="nucleotide sequence ID" value="NZ_QKVK01000001.1"/>
</dbReference>
<keyword evidence="8" id="KW-0449">Lipoprotein</keyword>
<evidence type="ECO:0000256" key="6">
    <source>
        <dbReference type="ARBA" id="ARBA00023136"/>
    </source>
</evidence>
<feature type="transmembrane region" description="Helical" evidence="7">
    <location>
        <begin position="70"/>
        <end position="90"/>
    </location>
</feature>
<dbReference type="Proteomes" id="UP000248795">
    <property type="component" value="Unassembled WGS sequence"/>
</dbReference>
<comment type="catalytic activity">
    <reaction evidence="7">
        <text>L-cysteinyl-[prolipoprotein] + a 1,2-diacyl-sn-glycero-3-phospho-(1'-sn-glycerol) = an S-1,2-diacyl-sn-glyceryl-L-cysteinyl-[prolipoprotein] + sn-glycerol 1-phosphate + H(+)</text>
        <dbReference type="Rhea" id="RHEA:56712"/>
        <dbReference type="Rhea" id="RHEA-COMP:14679"/>
        <dbReference type="Rhea" id="RHEA-COMP:14680"/>
        <dbReference type="ChEBI" id="CHEBI:15378"/>
        <dbReference type="ChEBI" id="CHEBI:29950"/>
        <dbReference type="ChEBI" id="CHEBI:57685"/>
        <dbReference type="ChEBI" id="CHEBI:64716"/>
        <dbReference type="ChEBI" id="CHEBI:140658"/>
        <dbReference type="EC" id="2.5.1.145"/>
    </reaction>
</comment>
<comment type="caution">
    <text evidence="8">The sequence shown here is derived from an EMBL/GenBank/DDBJ whole genome shotgun (WGS) entry which is preliminary data.</text>
</comment>
<protein>
    <recommendedName>
        <fullName evidence="7">Phosphatidylglycerol--prolipoprotein diacylglyceryl transferase</fullName>
        <ecNumber evidence="7">2.5.1.145</ecNumber>
    </recommendedName>
</protein>